<reference evidence="2 3" key="1">
    <citation type="submission" date="2013-04" db="EMBL/GenBank/DDBJ databases">
        <title>Oceanicola sp. 22II1-22F33 Genome Sequencing.</title>
        <authorList>
            <person name="Lai Q."/>
            <person name="Li G."/>
            <person name="Shao Z."/>
        </authorList>
    </citation>
    <scope>NUCLEOTIDE SEQUENCE [LARGE SCALE GENOMIC DNA]</scope>
    <source>
        <strain evidence="2 3">22II1-22F33</strain>
    </source>
</reference>
<keyword evidence="1" id="KW-0732">Signal</keyword>
<evidence type="ECO:0000313" key="2">
    <source>
        <dbReference type="EMBL" id="OWU78087.1"/>
    </source>
</evidence>
<protein>
    <recommendedName>
        <fullName evidence="4">Lipoprotein</fullName>
    </recommendedName>
</protein>
<dbReference type="RefSeq" id="WP_143747221.1">
    <property type="nucleotide sequence ID" value="NZ_AQQR01000001.1"/>
</dbReference>
<feature type="signal peptide" evidence="1">
    <location>
        <begin position="1"/>
        <end position="20"/>
    </location>
</feature>
<dbReference type="AlphaFoldDB" id="A0A225NXU5"/>
<gene>
    <name evidence="2" type="ORF">ATO3_04485</name>
</gene>
<comment type="caution">
    <text evidence="2">The sequence shown here is derived from an EMBL/GenBank/DDBJ whole genome shotgun (WGS) entry which is preliminary data.</text>
</comment>
<sequence length="115" mass="12509">MKARKAILCCALVAVTVTGGCSSGFFSSREAVLFDGIDFRRKAKTPDRNDRKSFQVTVRPVSASMSAARRAGKYEGTSYCINNFGNSDIKWQIGPEAEVVPVENDTLTLVGRCNP</sequence>
<keyword evidence="3" id="KW-1185">Reference proteome</keyword>
<dbReference type="Proteomes" id="UP000215377">
    <property type="component" value="Unassembled WGS sequence"/>
</dbReference>
<dbReference type="OrthoDB" id="7659281at2"/>
<feature type="chain" id="PRO_5012691497" description="Lipoprotein" evidence="1">
    <location>
        <begin position="21"/>
        <end position="115"/>
    </location>
</feature>
<dbReference type="EMBL" id="AQQR01000001">
    <property type="protein sequence ID" value="OWU78087.1"/>
    <property type="molecule type" value="Genomic_DNA"/>
</dbReference>
<evidence type="ECO:0000256" key="1">
    <source>
        <dbReference type="SAM" id="SignalP"/>
    </source>
</evidence>
<proteinExistence type="predicted"/>
<evidence type="ECO:0008006" key="4">
    <source>
        <dbReference type="Google" id="ProtNLM"/>
    </source>
</evidence>
<dbReference type="PROSITE" id="PS51257">
    <property type="entry name" value="PROKAR_LIPOPROTEIN"/>
    <property type="match status" value="1"/>
</dbReference>
<evidence type="ECO:0000313" key="3">
    <source>
        <dbReference type="Proteomes" id="UP000215377"/>
    </source>
</evidence>
<accession>A0A225NXU5</accession>
<organism evidence="2 3">
    <name type="scientific">Marinibacterium profundimaris</name>
    <dbReference type="NCBI Taxonomy" id="1679460"/>
    <lineage>
        <taxon>Bacteria</taxon>
        <taxon>Pseudomonadati</taxon>
        <taxon>Pseudomonadota</taxon>
        <taxon>Alphaproteobacteria</taxon>
        <taxon>Rhodobacterales</taxon>
        <taxon>Paracoccaceae</taxon>
        <taxon>Marinibacterium</taxon>
    </lineage>
</organism>
<name>A0A225NXU5_9RHOB</name>